<dbReference type="OrthoDB" id="310895at2759"/>
<proteinExistence type="inferred from homology"/>
<feature type="domain" description="Aldehyde dehydrogenase" evidence="3">
    <location>
        <begin position="229"/>
        <end position="686"/>
    </location>
</feature>
<accession>A0A090MXU2</accession>
<dbReference type="Pfam" id="PF05708">
    <property type="entry name" value="Peptidase_C92"/>
    <property type="match status" value="1"/>
</dbReference>
<evidence type="ECO:0000259" key="3">
    <source>
        <dbReference type="Pfam" id="PF00171"/>
    </source>
</evidence>
<dbReference type="eggNOG" id="KOG2450">
    <property type="taxonomic scope" value="Eukaryota"/>
</dbReference>
<evidence type="ECO:0000256" key="2">
    <source>
        <dbReference type="ARBA" id="ARBA00023002"/>
    </source>
</evidence>
<evidence type="ECO:0000313" key="6">
    <source>
        <dbReference type="WBParaSite" id="SRAE_2000070100.1"/>
    </source>
</evidence>
<evidence type="ECO:0000313" key="7">
    <source>
        <dbReference type="WormBase" id="SRAE_2000070100"/>
    </source>
</evidence>
<evidence type="ECO:0000313" key="4">
    <source>
        <dbReference type="EMBL" id="CEF66029.1"/>
    </source>
</evidence>
<dbReference type="CTD" id="36378393"/>
<dbReference type="InterPro" id="IPR015590">
    <property type="entry name" value="Aldehyde_DH_dom"/>
</dbReference>
<dbReference type="SUPFAM" id="SSF54001">
    <property type="entry name" value="Cysteine proteinases"/>
    <property type="match status" value="1"/>
</dbReference>
<dbReference type="PROSITE" id="PS00070">
    <property type="entry name" value="ALDEHYDE_DEHYDR_CYS"/>
    <property type="match status" value="1"/>
</dbReference>
<dbReference type="GeneID" id="36378393"/>
<keyword evidence="5" id="KW-1185">Reference proteome</keyword>
<dbReference type="Proteomes" id="UP000035682">
    <property type="component" value="Unplaced"/>
</dbReference>
<dbReference type="EMBL" id="LN609529">
    <property type="protein sequence ID" value="CEF66029.1"/>
    <property type="molecule type" value="Genomic_DNA"/>
</dbReference>
<evidence type="ECO:0000313" key="5">
    <source>
        <dbReference type="Proteomes" id="UP000035682"/>
    </source>
</evidence>
<dbReference type="FunFam" id="3.40.309.10:FF:000012">
    <property type="entry name" value="Betaine aldehyde dehydrogenase"/>
    <property type="match status" value="1"/>
</dbReference>
<dbReference type="WBParaSite" id="SRAE_2000070100.1">
    <property type="protein sequence ID" value="SRAE_2000070100.1"/>
    <property type="gene ID" value="WBGene00260899"/>
</dbReference>
<dbReference type="Gene3D" id="3.40.605.10">
    <property type="entry name" value="Aldehyde Dehydrogenase, Chain A, domain 1"/>
    <property type="match status" value="1"/>
</dbReference>
<dbReference type="GO" id="GO:0016620">
    <property type="term" value="F:oxidoreductase activity, acting on the aldehyde or oxo group of donors, NAD or NADP as acceptor"/>
    <property type="evidence" value="ECO:0007669"/>
    <property type="project" value="InterPro"/>
</dbReference>
<protein>
    <submittedName>
        <fullName evidence="4 6">Aldehyde dehydrogenase family 1 member A3</fullName>
    </submittedName>
</protein>
<reference evidence="6" key="2">
    <citation type="submission" date="2020-12" db="UniProtKB">
        <authorList>
            <consortium name="WormBaseParasite"/>
        </authorList>
    </citation>
    <scope>IDENTIFICATION</scope>
</reference>
<evidence type="ECO:0000256" key="1">
    <source>
        <dbReference type="ARBA" id="ARBA00009986"/>
    </source>
</evidence>
<dbReference type="InterPro" id="IPR016162">
    <property type="entry name" value="Ald_DH_N"/>
</dbReference>
<dbReference type="SUPFAM" id="SSF53720">
    <property type="entry name" value="ALDH-like"/>
    <property type="match status" value="1"/>
</dbReference>
<dbReference type="InterPro" id="IPR016161">
    <property type="entry name" value="Ald_DH/histidinol_DH"/>
</dbReference>
<dbReference type="WormBase" id="SRAE_2000070100">
    <property type="protein sequence ID" value="SRP03177"/>
    <property type="gene ID" value="WBGene00260899"/>
</dbReference>
<dbReference type="InterPro" id="IPR016160">
    <property type="entry name" value="Ald_DH_CS_CYS"/>
</dbReference>
<dbReference type="Gene3D" id="3.40.309.10">
    <property type="entry name" value="Aldehyde Dehydrogenase, Chain A, domain 2"/>
    <property type="match status" value="1"/>
</dbReference>
<dbReference type="PANTHER" id="PTHR11699">
    <property type="entry name" value="ALDEHYDE DEHYDROGENASE-RELATED"/>
    <property type="match status" value="1"/>
</dbReference>
<dbReference type="OMA" id="RAHNFAH"/>
<keyword evidence="2" id="KW-0560">Oxidoreductase</keyword>
<gene>
    <name evidence="4 6 7" type="ORF">SRAE_2000070100</name>
</gene>
<dbReference type="AlphaFoldDB" id="A0A090MXU2"/>
<dbReference type="STRING" id="34506.A0A090MXU2"/>
<dbReference type="Pfam" id="PF00171">
    <property type="entry name" value="Aldedh"/>
    <property type="match status" value="1"/>
</dbReference>
<comment type="similarity">
    <text evidence="1">Belongs to the aldehyde dehydrogenase family.</text>
</comment>
<reference evidence="4 5" key="1">
    <citation type="submission" date="2014-09" db="EMBL/GenBank/DDBJ databases">
        <authorList>
            <person name="Martin A.A."/>
        </authorList>
    </citation>
    <scope>NUCLEOTIDE SEQUENCE</scope>
    <source>
        <strain evidence="5">ED321</strain>
        <strain evidence="4">ED321 Heterogonic</strain>
    </source>
</reference>
<name>A0A090MXU2_STRRB</name>
<dbReference type="InterPro" id="IPR038765">
    <property type="entry name" value="Papain-like_cys_pep_sf"/>
</dbReference>
<dbReference type="InterPro" id="IPR016163">
    <property type="entry name" value="Ald_DH_C"/>
</dbReference>
<dbReference type="FunFam" id="3.40.605.10:FF:000007">
    <property type="entry name" value="NAD/NADP-dependent betaine aldehyde dehydrogenase"/>
    <property type="match status" value="1"/>
</dbReference>
<dbReference type="Gene3D" id="3.90.1720.10">
    <property type="entry name" value="endopeptidase domain like (from Nostoc punctiforme)"/>
    <property type="match status" value="1"/>
</dbReference>
<sequence>MFFGQNIGDIFLLSKFPNLTSNDSFDSSVAASYPQAVEFHCGIFIDNQSVIHSTPQNGVVEEKLIDVIKHINPDKVDILSVEQPILMKEKAIKWAKNQLGCGYNHLFTPYNDINDEKKPIYCSQLIIEAYKNANNGLFIFEEILMRFTDDKGKILQFWVDYFDKFNAKIPDDKFGSHPGQFKNSKFTKLIFSKLFTYSEKMLKNFLQKPNNIFSTLNFVSNSLIGNVGSKTIPLISPRDGSILSNISLADSEFCSKTISIASNSYGEWKKLSMTQKSSIFLKVGRLLRENVNLIAKIESIDNGKPIREAIWDVLSAADCVEYFASADISGRYFPLDQANCKSGFTKREPFGVVCCIGAWNYPIQTAMWKIAPALICGNTVVYKPSPLSPVSPVILGILFEYSGLPSGVLNIIQGDSECGKELCLDENISKVSFTGSVSTGQAILGYCSSKMIKPATMELGGKSSLIICEDADIESAVYGAMMANFFSQGQVCSNASKVLVHKNILPIFTKLVVEETKKLVIGDPLSSKTHIGACISLEHMRRVKNYIDNSLKLGATKLYGGEIVKLDGELSNGFYLSPCILTNVDSNMKAYQEEIFGAVMMIIPYDNDEKALQIANETIYGLAAGVFTNDLKKTNYFVDNLIAGNVYINTYNDTVPQLPFGGMKQSGYGREQGHAAIEAFSQIKSVYLNTSGKIDNPF</sequence>
<organism evidence="4">
    <name type="scientific">Strongyloides ratti</name>
    <name type="common">Parasitic roundworm</name>
    <dbReference type="NCBI Taxonomy" id="34506"/>
    <lineage>
        <taxon>Eukaryota</taxon>
        <taxon>Metazoa</taxon>
        <taxon>Ecdysozoa</taxon>
        <taxon>Nematoda</taxon>
        <taxon>Chromadorea</taxon>
        <taxon>Rhabditida</taxon>
        <taxon>Tylenchina</taxon>
        <taxon>Panagrolaimomorpha</taxon>
        <taxon>Strongyloidoidea</taxon>
        <taxon>Strongyloididae</taxon>
        <taxon>Strongyloides</taxon>
    </lineage>
</organism>
<dbReference type="InterPro" id="IPR024453">
    <property type="entry name" value="Peptidase_C92"/>
</dbReference>
<dbReference type="RefSeq" id="XP_024505229.1">
    <property type="nucleotide sequence ID" value="XM_024651564.1"/>
</dbReference>